<dbReference type="SUPFAM" id="SSF55166">
    <property type="entry name" value="Hedgehog/DD-peptidase"/>
    <property type="match status" value="1"/>
</dbReference>
<accession>A0ABY7APF9</accession>
<dbReference type="EMBL" id="CP109965">
    <property type="protein sequence ID" value="WAJ71450.1"/>
    <property type="molecule type" value="Genomic_DNA"/>
</dbReference>
<dbReference type="PANTHER" id="PTHR34385:SF1">
    <property type="entry name" value="PEPTIDOGLYCAN L-ALANYL-D-GLUTAMATE ENDOPEPTIDASE CWLK"/>
    <property type="match status" value="1"/>
</dbReference>
<organism evidence="2 3">
    <name type="scientific">Catenovulum adriaticum</name>
    <dbReference type="NCBI Taxonomy" id="2984846"/>
    <lineage>
        <taxon>Bacteria</taxon>
        <taxon>Pseudomonadati</taxon>
        <taxon>Pseudomonadota</taxon>
        <taxon>Gammaproteobacteria</taxon>
        <taxon>Alteromonadales</taxon>
        <taxon>Alteromonadaceae</taxon>
        <taxon>Catenovulum</taxon>
    </lineage>
</organism>
<gene>
    <name evidence="2" type="ORF">OLW01_06540</name>
</gene>
<dbReference type="InterPro" id="IPR052179">
    <property type="entry name" value="DD-CPase-like"/>
</dbReference>
<protein>
    <submittedName>
        <fullName evidence="2">M15 family metallopeptidase</fullName>
    </submittedName>
</protein>
<dbReference type="RefSeq" id="WP_268075948.1">
    <property type="nucleotide sequence ID" value="NZ_CP109965.1"/>
</dbReference>
<dbReference type="Gene3D" id="3.30.1380.10">
    <property type="match status" value="1"/>
</dbReference>
<dbReference type="InterPro" id="IPR003709">
    <property type="entry name" value="VanY-like_core_dom"/>
</dbReference>
<name>A0ABY7APF9_9ALTE</name>
<reference evidence="2" key="1">
    <citation type="submission" date="2022-10" db="EMBL/GenBank/DDBJ databases">
        <title>Catenovulum adriacola sp. nov. isolated in the Harbour of Susak.</title>
        <authorList>
            <person name="Schoch T."/>
            <person name="Reich S.J."/>
            <person name="Stoeferle S."/>
            <person name="Flaiz M."/>
            <person name="Kazda M."/>
            <person name="Riedel C.U."/>
            <person name="Duerre P."/>
        </authorList>
    </citation>
    <scope>NUCLEOTIDE SEQUENCE</scope>
    <source>
        <strain evidence="2">TS8</strain>
    </source>
</reference>
<evidence type="ECO:0000313" key="3">
    <source>
        <dbReference type="Proteomes" id="UP001163726"/>
    </source>
</evidence>
<feature type="domain" description="D-alanyl-D-alanine carboxypeptidase-like core" evidence="1">
    <location>
        <begin position="23"/>
        <end position="178"/>
    </location>
</feature>
<sequence>MQFTQAQLTGLNNTHLFELYPNHCVHIKAVSAVQSLQKASKQAGFDLRLASSFRSFNRQQIIWNNKASGKQTCFNRNEEKLNIAELSAFELADSICFFSAIPGTSRHHWGTDFDIFDANAYQAGQSPALTQSEYLTDGPNYPLYTWLQEKAAEFDFIFPFTSDKNGVSPEPWHISFLPVSHQASSQFSKDHLSHLLNDQAILLSDVILKNIDYFYPKYIGQYHV</sequence>
<evidence type="ECO:0000259" key="1">
    <source>
        <dbReference type="Pfam" id="PF02557"/>
    </source>
</evidence>
<dbReference type="InterPro" id="IPR009045">
    <property type="entry name" value="Zn_M74/Hedgehog-like"/>
</dbReference>
<dbReference type="CDD" id="cd14847">
    <property type="entry name" value="DD-carboxypeptidase_like"/>
    <property type="match status" value="1"/>
</dbReference>
<proteinExistence type="predicted"/>
<keyword evidence="3" id="KW-1185">Reference proteome</keyword>
<dbReference type="Proteomes" id="UP001163726">
    <property type="component" value="Chromosome"/>
</dbReference>
<evidence type="ECO:0000313" key="2">
    <source>
        <dbReference type="EMBL" id="WAJ71450.1"/>
    </source>
</evidence>
<dbReference type="Pfam" id="PF02557">
    <property type="entry name" value="VanY"/>
    <property type="match status" value="1"/>
</dbReference>
<dbReference type="PANTHER" id="PTHR34385">
    <property type="entry name" value="D-ALANYL-D-ALANINE CARBOXYPEPTIDASE"/>
    <property type="match status" value="1"/>
</dbReference>